<dbReference type="VEuPathDB" id="FungiDB:HpaG804697"/>
<dbReference type="EMBL" id="JH598180">
    <property type="status" value="NOT_ANNOTATED_CDS"/>
    <property type="molecule type" value="Genomic_DNA"/>
</dbReference>
<keyword evidence="2" id="KW-1185">Reference proteome</keyword>
<reference evidence="1" key="2">
    <citation type="submission" date="2015-06" db="UniProtKB">
        <authorList>
            <consortium name="EnsemblProtists"/>
        </authorList>
    </citation>
    <scope>IDENTIFICATION</scope>
    <source>
        <strain evidence="1">Emoy2</strain>
    </source>
</reference>
<dbReference type="AlphaFoldDB" id="M4BEH9"/>
<organism evidence="1 2">
    <name type="scientific">Hyaloperonospora arabidopsidis (strain Emoy2)</name>
    <name type="common">Downy mildew agent</name>
    <name type="synonym">Peronospora arabidopsidis</name>
    <dbReference type="NCBI Taxonomy" id="559515"/>
    <lineage>
        <taxon>Eukaryota</taxon>
        <taxon>Sar</taxon>
        <taxon>Stramenopiles</taxon>
        <taxon>Oomycota</taxon>
        <taxon>Peronosporomycetes</taxon>
        <taxon>Peronosporales</taxon>
        <taxon>Peronosporaceae</taxon>
        <taxon>Hyaloperonospora</taxon>
    </lineage>
</organism>
<evidence type="ECO:0000313" key="2">
    <source>
        <dbReference type="Proteomes" id="UP000011713"/>
    </source>
</evidence>
<reference evidence="2" key="1">
    <citation type="journal article" date="2010" name="Science">
        <title>Signatures of adaptation to obligate biotrophy in the Hyaloperonospora arabidopsidis genome.</title>
        <authorList>
            <person name="Baxter L."/>
            <person name="Tripathy S."/>
            <person name="Ishaque N."/>
            <person name="Boot N."/>
            <person name="Cabral A."/>
            <person name="Kemen E."/>
            <person name="Thines M."/>
            <person name="Ah-Fong A."/>
            <person name="Anderson R."/>
            <person name="Badejoko W."/>
            <person name="Bittner-Eddy P."/>
            <person name="Boore J.L."/>
            <person name="Chibucos M.C."/>
            <person name="Coates M."/>
            <person name="Dehal P."/>
            <person name="Delehaunty K."/>
            <person name="Dong S."/>
            <person name="Downton P."/>
            <person name="Dumas B."/>
            <person name="Fabro G."/>
            <person name="Fronick C."/>
            <person name="Fuerstenberg S.I."/>
            <person name="Fulton L."/>
            <person name="Gaulin E."/>
            <person name="Govers F."/>
            <person name="Hughes L."/>
            <person name="Humphray S."/>
            <person name="Jiang R.H."/>
            <person name="Judelson H."/>
            <person name="Kamoun S."/>
            <person name="Kyung K."/>
            <person name="Meijer H."/>
            <person name="Minx P."/>
            <person name="Morris P."/>
            <person name="Nelson J."/>
            <person name="Phuntumart V."/>
            <person name="Qutob D."/>
            <person name="Rehmany A."/>
            <person name="Rougon-Cardoso A."/>
            <person name="Ryden P."/>
            <person name="Torto-Alalibo T."/>
            <person name="Studholme D."/>
            <person name="Wang Y."/>
            <person name="Win J."/>
            <person name="Wood J."/>
            <person name="Clifton S.W."/>
            <person name="Rogers J."/>
            <person name="Van den Ackerveken G."/>
            <person name="Jones J.D."/>
            <person name="McDowell J.M."/>
            <person name="Beynon J."/>
            <person name="Tyler B.M."/>
        </authorList>
    </citation>
    <scope>NUCLEOTIDE SEQUENCE [LARGE SCALE GENOMIC DNA]</scope>
    <source>
        <strain evidence="2">Emoy2</strain>
    </source>
</reference>
<dbReference type="Proteomes" id="UP000011713">
    <property type="component" value="Unassembled WGS sequence"/>
</dbReference>
<sequence length="215" mass="24915">MVVSRSTEFPRRSAANYTDFVDHQKGLKFHRNLLMVPQINPPCIFSGNLREVDSPDWGSQRLSAKKSELAKISREMPQFHVGRKNGKTITPQAENHLYPQKKNQHDRCPPIAPATEIEFQRDQETPIESVRIGYDRRVLTPVHQTWKRQEPSFLLRWGRLPGRRRFEPGGNRERSFLSRRGNFLGSFGGRMESPCRDAGNTSARRVKRESFEWGS</sequence>
<protein>
    <submittedName>
        <fullName evidence="1">Uncharacterized protein</fullName>
    </submittedName>
</protein>
<evidence type="ECO:0000313" key="1">
    <source>
        <dbReference type="EnsemblProtists" id="HpaP804697"/>
    </source>
</evidence>
<proteinExistence type="predicted"/>
<dbReference type="EnsemblProtists" id="HpaT804697">
    <property type="protein sequence ID" value="HpaP804697"/>
    <property type="gene ID" value="HpaG804697"/>
</dbReference>
<dbReference type="InParanoid" id="M4BEH9"/>
<name>M4BEH9_HYAAE</name>
<dbReference type="HOGENOM" id="CLU_1285453_0_0_1"/>
<accession>M4BEH9</accession>